<keyword evidence="2" id="KW-0408">Iron</keyword>
<sequence>MSMLTEIAPNLPAAAHPQPLKPCDPGESKEALTARLRDLVNSAPVMLFMKGVPKCPLCRFSRRIVRILNDHGIQYDSFNVLKDEAVRQGIKEFADWPTFPQLWVNGELVGGLDVVSSVDSAQIGYVVADGEGQVKEEFAANPEFLASYSVKAVKEDTI</sequence>
<evidence type="ECO:0000313" key="5">
    <source>
        <dbReference type="EMBL" id="KAF4336890.1"/>
    </source>
</evidence>
<dbReference type="GO" id="GO:0005634">
    <property type="term" value="C:nucleus"/>
    <property type="evidence" value="ECO:0007669"/>
    <property type="project" value="TreeGrafter"/>
</dbReference>
<dbReference type="OrthoDB" id="415696at2759"/>
<keyword evidence="3" id="KW-0411">Iron-sulfur</keyword>
<dbReference type="PANTHER" id="PTHR10293">
    <property type="entry name" value="GLUTAREDOXIN FAMILY MEMBER"/>
    <property type="match status" value="1"/>
</dbReference>
<dbReference type="PANTHER" id="PTHR10293:SF73">
    <property type="entry name" value="GLUTAREDOXIN-3"/>
    <property type="match status" value="1"/>
</dbReference>
<dbReference type="EMBL" id="PVQB02000464">
    <property type="protein sequence ID" value="KAF4336890.1"/>
    <property type="molecule type" value="Genomic_DNA"/>
</dbReference>
<organism evidence="5 6">
    <name type="scientific">Fusarium beomiforme</name>
    <dbReference type="NCBI Taxonomy" id="44412"/>
    <lineage>
        <taxon>Eukaryota</taxon>
        <taxon>Fungi</taxon>
        <taxon>Dikarya</taxon>
        <taxon>Ascomycota</taxon>
        <taxon>Pezizomycotina</taxon>
        <taxon>Sordariomycetes</taxon>
        <taxon>Hypocreomycetidae</taxon>
        <taxon>Hypocreales</taxon>
        <taxon>Nectriaceae</taxon>
        <taxon>Fusarium</taxon>
        <taxon>Fusarium burgessii species complex</taxon>
    </lineage>
</organism>
<dbReference type="CDD" id="cd03028">
    <property type="entry name" value="GRX_PICOT_like"/>
    <property type="match status" value="1"/>
</dbReference>
<reference evidence="5" key="2">
    <citation type="submission" date="2020-02" db="EMBL/GenBank/DDBJ databases">
        <title>Identification and distribution of gene clusters putatively required for synthesis of sphingolipid metabolism inhibitors in phylogenetically diverse species of the filamentous fungus Fusarium.</title>
        <authorList>
            <person name="Kim H.-S."/>
            <person name="Busman M."/>
            <person name="Brown D.W."/>
            <person name="Divon H."/>
            <person name="Uhlig S."/>
            <person name="Proctor R.H."/>
        </authorList>
    </citation>
    <scope>NUCLEOTIDE SEQUENCE</scope>
    <source>
        <strain evidence="5">NRRL 25174</strain>
    </source>
</reference>
<name>A0A9P5ADS5_9HYPO</name>
<dbReference type="AlphaFoldDB" id="A0A9P5ADS5"/>
<keyword evidence="6" id="KW-1185">Reference proteome</keyword>
<dbReference type="PROSITE" id="PS51354">
    <property type="entry name" value="GLUTAREDOXIN_2"/>
    <property type="match status" value="1"/>
</dbReference>
<dbReference type="GO" id="GO:0005829">
    <property type="term" value="C:cytosol"/>
    <property type="evidence" value="ECO:0007669"/>
    <property type="project" value="TreeGrafter"/>
</dbReference>
<dbReference type="FunFam" id="3.40.30.10:FF:000012">
    <property type="entry name" value="Monothiol glutaredoxin"/>
    <property type="match status" value="1"/>
</dbReference>
<dbReference type="Proteomes" id="UP000730481">
    <property type="component" value="Unassembled WGS sequence"/>
</dbReference>
<feature type="domain" description="Glutaredoxin" evidence="4">
    <location>
        <begin position="45"/>
        <end position="109"/>
    </location>
</feature>
<dbReference type="InterPro" id="IPR033658">
    <property type="entry name" value="GRX_PICOT-like"/>
</dbReference>
<evidence type="ECO:0000259" key="4">
    <source>
        <dbReference type="Pfam" id="PF00462"/>
    </source>
</evidence>
<dbReference type="SUPFAM" id="SSF52833">
    <property type="entry name" value="Thioredoxin-like"/>
    <property type="match status" value="1"/>
</dbReference>
<evidence type="ECO:0000256" key="1">
    <source>
        <dbReference type="ARBA" id="ARBA00022723"/>
    </source>
</evidence>
<accession>A0A9P5ADS5</accession>
<dbReference type="InterPro" id="IPR002109">
    <property type="entry name" value="Glutaredoxin"/>
</dbReference>
<evidence type="ECO:0000256" key="3">
    <source>
        <dbReference type="ARBA" id="ARBA00023014"/>
    </source>
</evidence>
<evidence type="ECO:0000256" key="2">
    <source>
        <dbReference type="ARBA" id="ARBA00023004"/>
    </source>
</evidence>
<gene>
    <name evidence="5" type="ORF">FBEOM_9237</name>
</gene>
<comment type="caution">
    <text evidence="5">The sequence shown here is derived from an EMBL/GenBank/DDBJ whole genome shotgun (WGS) entry which is preliminary data.</text>
</comment>
<protein>
    <submittedName>
        <fullName evidence="5">Glutaredoxin</fullName>
    </submittedName>
</protein>
<dbReference type="GO" id="GO:0006879">
    <property type="term" value="P:intracellular iron ion homeostasis"/>
    <property type="evidence" value="ECO:0007669"/>
    <property type="project" value="TreeGrafter"/>
</dbReference>
<dbReference type="GO" id="GO:0015036">
    <property type="term" value="F:disulfide oxidoreductase activity"/>
    <property type="evidence" value="ECO:0007669"/>
    <property type="project" value="UniProtKB-ARBA"/>
</dbReference>
<proteinExistence type="predicted"/>
<dbReference type="GO" id="GO:0051536">
    <property type="term" value="F:iron-sulfur cluster binding"/>
    <property type="evidence" value="ECO:0007669"/>
    <property type="project" value="UniProtKB-KW"/>
</dbReference>
<keyword evidence="1" id="KW-0479">Metal-binding</keyword>
<dbReference type="InterPro" id="IPR036249">
    <property type="entry name" value="Thioredoxin-like_sf"/>
</dbReference>
<dbReference type="InterPro" id="IPR004480">
    <property type="entry name" value="Monothiol_GRX-rel"/>
</dbReference>
<dbReference type="Pfam" id="PF00462">
    <property type="entry name" value="Glutaredoxin"/>
    <property type="match status" value="1"/>
</dbReference>
<dbReference type="GO" id="GO:0046872">
    <property type="term" value="F:metal ion binding"/>
    <property type="evidence" value="ECO:0007669"/>
    <property type="project" value="UniProtKB-KW"/>
</dbReference>
<evidence type="ECO:0000313" key="6">
    <source>
        <dbReference type="Proteomes" id="UP000730481"/>
    </source>
</evidence>
<reference evidence="5" key="1">
    <citation type="journal article" date="2017" name="Mycologia">
        <title>Fusarium algeriense, sp. nov., a novel toxigenic crown rot pathogen of durum wheat from Algeria is nested in the Fusarium burgessii species complex.</title>
        <authorList>
            <person name="Laraba I."/>
            <person name="Keddad A."/>
            <person name="Boureghda H."/>
            <person name="Abdallah N."/>
            <person name="Vaughan M.M."/>
            <person name="Proctor R.H."/>
            <person name="Busman M."/>
            <person name="O'Donnell K."/>
        </authorList>
    </citation>
    <scope>NUCLEOTIDE SEQUENCE</scope>
    <source>
        <strain evidence="5">NRRL 25174</strain>
    </source>
</reference>
<dbReference type="Gene3D" id="3.40.30.10">
    <property type="entry name" value="Glutaredoxin"/>
    <property type="match status" value="1"/>
</dbReference>